<dbReference type="SUPFAM" id="SSF50814">
    <property type="entry name" value="Lipocalins"/>
    <property type="match status" value="1"/>
</dbReference>
<dbReference type="AlphaFoldDB" id="A0A5B7F041"/>
<gene>
    <name evidence="3" type="primary">Apod_2</name>
    <name evidence="3" type="ORF">E2C01_033907</name>
</gene>
<dbReference type="Proteomes" id="UP000324222">
    <property type="component" value="Unassembled WGS sequence"/>
</dbReference>
<reference evidence="3 4" key="1">
    <citation type="submission" date="2019-05" db="EMBL/GenBank/DDBJ databases">
        <title>Another draft genome of Portunus trituberculatus and its Hox gene families provides insights of decapod evolution.</title>
        <authorList>
            <person name="Jeong J.-H."/>
            <person name="Song I."/>
            <person name="Kim S."/>
            <person name="Choi T."/>
            <person name="Kim D."/>
            <person name="Ryu S."/>
            <person name="Kim W."/>
        </authorList>
    </citation>
    <scope>NUCLEOTIDE SEQUENCE [LARGE SCALE GENOMIC DNA]</scope>
    <source>
        <tissue evidence="3">Muscle</tissue>
    </source>
</reference>
<dbReference type="Gene3D" id="2.40.128.20">
    <property type="match status" value="1"/>
</dbReference>
<dbReference type="EMBL" id="VSRR010004662">
    <property type="protein sequence ID" value="MPC40351.1"/>
    <property type="molecule type" value="Genomic_DNA"/>
</dbReference>
<dbReference type="GO" id="GO:0005737">
    <property type="term" value="C:cytoplasm"/>
    <property type="evidence" value="ECO:0007669"/>
    <property type="project" value="TreeGrafter"/>
</dbReference>
<dbReference type="InterPro" id="IPR000566">
    <property type="entry name" value="Lipocln_cytosolic_FA-bd_dom"/>
</dbReference>
<accession>A0A5B7F041</accession>
<keyword evidence="3" id="KW-0449">Lipoprotein</keyword>
<evidence type="ECO:0000256" key="1">
    <source>
        <dbReference type="SAM" id="SignalP"/>
    </source>
</evidence>
<dbReference type="Pfam" id="PF00061">
    <property type="entry name" value="Lipocalin"/>
    <property type="match status" value="1"/>
</dbReference>
<dbReference type="OrthoDB" id="565904at2759"/>
<evidence type="ECO:0000259" key="2">
    <source>
        <dbReference type="Pfam" id="PF00061"/>
    </source>
</evidence>
<name>A0A5B7F041_PORTR</name>
<comment type="caution">
    <text evidence="3">The sequence shown here is derived from an EMBL/GenBank/DDBJ whole genome shotgun (WGS) entry which is preliminary data.</text>
</comment>
<organism evidence="3 4">
    <name type="scientific">Portunus trituberculatus</name>
    <name type="common">Swimming crab</name>
    <name type="synonym">Neptunus trituberculatus</name>
    <dbReference type="NCBI Taxonomy" id="210409"/>
    <lineage>
        <taxon>Eukaryota</taxon>
        <taxon>Metazoa</taxon>
        <taxon>Ecdysozoa</taxon>
        <taxon>Arthropoda</taxon>
        <taxon>Crustacea</taxon>
        <taxon>Multicrustacea</taxon>
        <taxon>Malacostraca</taxon>
        <taxon>Eumalacostraca</taxon>
        <taxon>Eucarida</taxon>
        <taxon>Decapoda</taxon>
        <taxon>Pleocyemata</taxon>
        <taxon>Brachyura</taxon>
        <taxon>Eubrachyura</taxon>
        <taxon>Portunoidea</taxon>
        <taxon>Portunidae</taxon>
        <taxon>Portuninae</taxon>
        <taxon>Portunus</taxon>
    </lineage>
</organism>
<dbReference type="GO" id="GO:0000302">
    <property type="term" value="P:response to reactive oxygen species"/>
    <property type="evidence" value="ECO:0007669"/>
    <property type="project" value="TreeGrafter"/>
</dbReference>
<dbReference type="InterPro" id="IPR012674">
    <property type="entry name" value="Calycin"/>
</dbReference>
<feature type="domain" description="Lipocalin/cytosolic fatty-acid binding" evidence="2">
    <location>
        <begin position="146"/>
        <end position="211"/>
    </location>
</feature>
<keyword evidence="4" id="KW-1185">Reference proteome</keyword>
<keyword evidence="1" id="KW-0732">Signal</keyword>
<feature type="chain" id="PRO_5023067609" evidence="1">
    <location>
        <begin position="18"/>
        <end position="216"/>
    </location>
</feature>
<evidence type="ECO:0000313" key="3">
    <source>
        <dbReference type="EMBL" id="MPC40351.1"/>
    </source>
</evidence>
<evidence type="ECO:0000313" key="4">
    <source>
        <dbReference type="Proteomes" id="UP000324222"/>
    </source>
</evidence>
<feature type="signal peptide" evidence="1">
    <location>
        <begin position="1"/>
        <end position="17"/>
    </location>
</feature>
<protein>
    <submittedName>
        <fullName evidence="3">Apolipoprotein D</fullName>
    </submittedName>
</protein>
<dbReference type="PANTHER" id="PTHR10612">
    <property type="entry name" value="APOLIPOPROTEIN D"/>
    <property type="match status" value="1"/>
</dbReference>
<sequence length="216" mass="23479">MLRVLLLCMAGFGLCFGQGFKPGKCPEFTSKTDFEVGPDQEGQTCNFAEYSDNGDGTVGVHNAGLEADGTFTEIYGYVELTDVPGSLALHLDGGKCGEGQRKADTREVVFTLLSSVRLANSLNTSPSLALSHPPYPSFTVPFVGAYDVLETDYETYTSVYSCVDFLGLGYMDQAWVLGRHVLSEEELNLARSAFTRWGIDISSFQYTPQTDCSALP</sequence>
<dbReference type="GO" id="GO:0006629">
    <property type="term" value="P:lipid metabolic process"/>
    <property type="evidence" value="ECO:0007669"/>
    <property type="project" value="TreeGrafter"/>
</dbReference>
<dbReference type="PANTHER" id="PTHR10612:SF62">
    <property type="entry name" value="LIPOCALIN_CYTOSOLIC FATTY-ACID BINDING DOMAIN-CONTAINING PROTEIN"/>
    <property type="match status" value="1"/>
</dbReference>
<proteinExistence type="predicted"/>